<accession>A0A023HBM4</accession>
<evidence type="ECO:0000313" key="13">
    <source>
        <dbReference type="EMBL" id="AGH28493.1"/>
    </source>
</evidence>
<dbReference type="SUPFAM" id="SSF50447">
    <property type="entry name" value="Translation proteins"/>
    <property type="match status" value="1"/>
</dbReference>
<dbReference type="RefSeq" id="YP_009028949.1">
    <property type="nucleotide sequence ID" value="NC_024081.1"/>
</dbReference>
<dbReference type="InterPro" id="IPR019926">
    <property type="entry name" value="Ribosomal_uL3_CS"/>
</dbReference>
<dbReference type="Pfam" id="PF00297">
    <property type="entry name" value="Ribosomal_L3"/>
    <property type="match status" value="1"/>
</dbReference>
<comment type="subcellular location">
    <subcellularLocation>
        <location evidence="2 10">Plastid</location>
        <location evidence="2 10">Chloroplast</location>
    </subcellularLocation>
</comment>
<dbReference type="GO" id="GO:0022625">
    <property type="term" value="C:cytosolic large ribosomal subunit"/>
    <property type="evidence" value="ECO:0007669"/>
    <property type="project" value="TreeGrafter"/>
</dbReference>
<dbReference type="PROSITE" id="PS00474">
    <property type="entry name" value="RIBOSOMAL_L3"/>
    <property type="match status" value="1"/>
</dbReference>
<dbReference type="GO" id="GO:0009507">
    <property type="term" value="C:chloroplast"/>
    <property type="evidence" value="ECO:0007669"/>
    <property type="project" value="UniProtKB-SubCell"/>
</dbReference>
<dbReference type="Gene3D" id="3.30.160.810">
    <property type="match status" value="1"/>
</dbReference>
<evidence type="ECO:0000256" key="4">
    <source>
        <dbReference type="ARBA" id="ARBA00011838"/>
    </source>
</evidence>
<dbReference type="InterPro" id="IPR019927">
    <property type="entry name" value="Ribosomal_uL3_bac/org-type"/>
</dbReference>
<evidence type="ECO:0000256" key="12">
    <source>
        <dbReference type="SAM" id="MobiDB-lite"/>
    </source>
</evidence>
<dbReference type="Gene3D" id="2.40.30.10">
    <property type="entry name" value="Translation factors"/>
    <property type="match status" value="1"/>
</dbReference>
<evidence type="ECO:0000256" key="6">
    <source>
        <dbReference type="ARBA" id="ARBA00022884"/>
    </source>
</evidence>
<feature type="region of interest" description="Disordered" evidence="12">
    <location>
        <begin position="129"/>
        <end position="151"/>
    </location>
</feature>
<comment type="subunit">
    <text evidence="4 10">Part of the 50S ribosomal subunit.</text>
</comment>
<proteinExistence type="inferred from homology"/>
<comment type="function">
    <text evidence="1 10">One of the primary rRNA binding proteins, it binds directly near the 3'-end of the 23S rRNA, where it nucleates assembly of the 50S subunit.</text>
</comment>
<gene>
    <name evidence="10 13" type="primary">rpl3</name>
</gene>
<protein>
    <recommendedName>
        <fullName evidence="9 10">Large ribosomal subunit protein uL3c</fullName>
    </recommendedName>
</protein>
<dbReference type="NCBIfam" id="TIGR03625">
    <property type="entry name" value="L3_bact"/>
    <property type="match status" value="1"/>
</dbReference>
<evidence type="ECO:0000256" key="1">
    <source>
        <dbReference type="ARBA" id="ARBA00002570"/>
    </source>
</evidence>
<dbReference type="GO" id="GO:0019843">
    <property type="term" value="F:rRNA binding"/>
    <property type="evidence" value="ECO:0007669"/>
    <property type="project" value="UniProtKB-UniRule"/>
</dbReference>
<organism evidence="13">
    <name type="scientific">Coscinodiscus radiatus</name>
    <dbReference type="NCBI Taxonomy" id="33642"/>
    <lineage>
        <taxon>Eukaryota</taxon>
        <taxon>Sar</taxon>
        <taxon>Stramenopiles</taxon>
        <taxon>Ochrophyta</taxon>
        <taxon>Bacillariophyta</taxon>
        <taxon>Coscinodiscophyceae</taxon>
        <taxon>Coscinodiscophycidae</taxon>
        <taxon>Coscinodiscales</taxon>
        <taxon>Coscinodiscaceae</taxon>
        <taxon>Coscinodiscus</taxon>
    </lineage>
</organism>
<evidence type="ECO:0000256" key="7">
    <source>
        <dbReference type="ARBA" id="ARBA00022980"/>
    </source>
</evidence>
<keyword evidence="13" id="KW-0150">Chloroplast</keyword>
<dbReference type="GO" id="GO:0003735">
    <property type="term" value="F:structural constituent of ribosome"/>
    <property type="evidence" value="ECO:0007669"/>
    <property type="project" value="InterPro"/>
</dbReference>
<evidence type="ECO:0000256" key="9">
    <source>
        <dbReference type="ARBA" id="ARBA00035213"/>
    </source>
</evidence>
<keyword evidence="7 10" id="KW-0689">Ribosomal protein</keyword>
<dbReference type="HAMAP" id="MF_01325_B">
    <property type="entry name" value="Ribosomal_uL3_B"/>
    <property type="match status" value="1"/>
</dbReference>
<name>A0A023HBM4_9STRA</name>
<keyword evidence="6 10" id="KW-0694">RNA-binding</keyword>
<evidence type="ECO:0000256" key="10">
    <source>
        <dbReference type="HAMAP-Rule" id="MF_01325"/>
    </source>
</evidence>
<dbReference type="AlphaFoldDB" id="A0A023HBM4"/>
<comment type="similarity">
    <text evidence="3 10 11">Belongs to the universal ribosomal protein uL3 family.</text>
</comment>
<evidence type="ECO:0000256" key="2">
    <source>
        <dbReference type="ARBA" id="ARBA00004229"/>
    </source>
</evidence>
<geneLocation type="chloroplast" evidence="13"/>
<evidence type="ECO:0000256" key="3">
    <source>
        <dbReference type="ARBA" id="ARBA00006540"/>
    </source>
</evidence>
<dbReference type="InterPro" id="IPR009000">
    <property type="entry name" value="Transl_B-barrel_sf"/>
</dbReference>
<dbReference type="FunFam" id="3.30.160.810:FF:000001">
    <property type="entry name" value="50S ribosomal protein L3"/>
    <property type="match status" value="1"/>
</dbReference>
<dbReference type="GO" id="GO:0006412">
    <property type="term" value="P:translation"/>
    <property type="evidence" value="ECO:0007669"/>
    <property type="project" value="UniProtKB-UniRule"/>
</dbReference>
<evidence type="ECO:0000256" key="11">
    <source>
        <dbReference type="RuleBase" id="RU003905"/>
    </source>
</evidence>
<evidence type="ECO:0000256" key="5">
    <source>
        <dbReference type="ARBA" id="ARBA00022730"/>
    </source>
</evidence>
<keyword evidence="8 10" id="KW-0687">Ribonucleoprotein</keyword>
<evidence type="ECO:0000256" key="8">
    <source>
        <dbReference type="ARBA" id="ARBA00023274"/>
    </source>
</evidence>
<keyword evidence="5 10" id="KW-0699">rRNA-binding</keyword>
<dbReference type="InterPro" id="IPR000597">
    <property type="entry name" value="Ribosomal_uL3"/>
</dbReference>
<dbReference type="PANTHER" id="PTHR11229">
    <property type="entry name" value="50S RIBOSOMAL PROTEIN L3"/>
    <property type="match status" value="1"/>
</dbReference>
<dbReference type="FunFam" id="2.40.30.10:FF:000065">
    <property type="entry name" value="50S ribosomal protein L3, chloroplastic"/>
    <property type="match status" value="1"/>
</dbReference>
<keyword evidence="13" id="KW-0934">Plastid</keyword>
<dbReference type="EMBL" id="KC509521">
    <property type="protein sequence ID" value="AGH28493.1"/>
    <property type="molecule type" value="Genomic_DNA"/>
</dbReference>
<reference evidence="13" key="1">
    <citation type="journal article" date="2014" name="Genome Biol. Evol.">
        <title>Serial gene losses and foreign DNA underlie size and sequence variation in the plastid genomes of diatoms.</title>
        <authorList>
            <person name="Ruck E.C."/>
            <person name="Nakov T."/>
            <person name="Jansen R.K."/>
            <person name="Theriot E.C."/>
            <person name="Alverson A.J."/>
        </authorList>
    </citation>
    <scope>NUCLEOTIDE SEQUENCE</scope>
    <source>
        <strain evidence="13">Ccmp310</strain>
    </source>
</reference>
<sequence>MSIGLLGNKIGMTQIFDESGNIVPVTVLKMGPCIITQIKTILKDNYNAIQIGYGNLSSKLLTQPELGHLSKSNIQPLKYLKEFRVDDPEEFEVGQILNVNSFTMGQLIDITGKSSGKGFSGLQKRHNFSRGPMTHGSKNHRAPGSIGMGTTPGRVLPGKKMSGQLGNKIINIKKLKILQVNTRENILVVKGSVPGKPGNLISIMPSK</sequence>
<dbReference type="PANTHER" id="PTHR11229:SF16">
    <property type="entry name" value="LARGE RIBOSOMAL SUBUNIT PROTEIN UL3C"/>
    <property type="match status" value="1"/>
</dbReference>
<dbReference type="GeneID" id="19739897"/>